<organism evidence="3 4">
    <name type="scientific">Venturia nashicola</name>
    <dbReference type="NCBI Taxonomy" id="86259"/>
    <lineage>
        <taxon>Eukaryota</taxon>
        <taxon>Fungi</taxon>
        <taxon>Dikarya</taxon>
        <taxon>Ascomycota</taxon>
        <taxon>Pezizomycotina</taxon>
        <taxon>Dothideomycetes</taxon>
        <taxon>Pleosporomycetidae</taxon>
        <taxon>Venturiales</taxon>
        <taxon>Venturiaceae</taxon>
        <taxon>Venturia</taxon>
    </lineage>
</organism>
<feature type="region of interest" description="Disordered" evidence="1">
    <location>
        <begin position="278"/>
        <end position="382"/>
    </location>
</feature>
<reference evidence="3 4" key="1">
    <citation type="submission" date="2019-04" db="EMBL/GenBank/DDBJ databases">
        <title>High contiguity whole genome sequence and gene annotation resource for two Venturia nashicola isolates.</title>
        <authorList>
            <person name="Prokchorchik M."/>
            <person name="Won K."/>
            <person name="Lee Y."/>
            <person name="Choi E.D."/>
            <person name="Segonzac C."/>
            <person name="Sohn K.H."/>
        </authorList>
    </citation>
    <scope>NUCLEOTIDE SEQUENCE [LARGE SCALE GENOMIC DNA]</scope>
    <source>
        <strain evidence="3 4">PRI2</strain>
    </source>
</reference>
<dbReference type="AlphaFoldDB" id="A0A4Z1NR10"/>
<feature type="compositionally biased region" description="Pro residues" evidence="1">
    <location>
        <begin position="293"/>
        <end position="303"/>
    </location>
</feature>
<keyword evidence="2" id="KW-0812">Transmembrane</keyword>
<keyword evidence="2" id="KW-1133">Transmembrane helix</keyword>
<evidence type="ECO:0000256" key="2">
    <source>
        <dbReference type="SAM" id="Phobius"/>
    </source>
</evidence>
<sequence>MAPAPGPGYPDDNGIQAPTPTTVPALSSTQERHKDGASPTTPPWSSPYPPVPSSWLGTIPSPFTPIAISTNIYGMAMIIVVDGGGNTRYQTSSQVTYTKEGAAHSGTYFTPTTTPLAELPSTIPLFTTAPATISAAATSSPSSRPGSEFQDRPERHGLPFPVIIAMSIIIPTIILVLSLCAFYFVCIRRKRKTHQDQEVPAMAAARRVPEMKDTGVEGGPIMMNTRSVASVSIAAGVSPLASSATTSSTGTGTPPIILSTTMNDAYYTGIDTSDHISLTDQRSEASAETFGEEPPPPYRPRSVPPISRETSVRNSMCRNASVRSSRHDPMSGSNLMRRSVDVRSPFDDPEDSDDDNLSQISTIRSLPRRDTDRLSVVSDMSY</sequence>
<feature type="region of interest" description="Disordered" evidence="1">
    <location>
        <begin position="1"/>
        <end position="47"/>
    </location>
</feature>
<keyword evidence="4" id="KW-1185">Reference proteome</keyword>
<feature type="compositionally biased region" description="Polar residues" evidence="1">
    <location>
        <begin position="312"/>
        <end position="323"/>
    </location>
</feature>
<keyword evidence="2" id="KW-0472">Membrane</keyword>
<evidence type="ECO:0000313" key="4">
    <source>
        <dbReference type="Proteomes" id="UP000298493"/>
    </source>
</evidence>
<name>A0A4Z1NR10_9PEZI</name>
<evidence type="ECO:0000313" key="3">
    <source>
        <dbReference type="EMBL" id="TID18100.1"/>
    </source>
</evidence>
<feature type="compositionally biased region" description="Acidic residues" evidence="1">
    <location>
        <begin position="347"/>
        <end position="356"/>
    </location>
</feature>
<dbReference type="OrthoDB" id="3935400at2759"/>
<protein>
    <submittedName>
        <fullName evidence="3">Uncharacterized protein</fullName>
    </submittedName>
</protein>
<feature type="region of interest" description="Disordered" evidence="1">
    <location>
        <begin position="134"/>
        <end position="153"/>
    </location>
</feature>
<evidence type="ECO:0000256" key="1">
    <source>
        <dbReference type="SAM" id="MobiDB-lite"/>
    </source>
</evidence>
<feature type="compositionally biased region" description="Low complexity" evidence="1">
    <location>
        <begin position="134"/>
        <end position="143"/>
    </location>
</feature>
<accession>A0A4Z1NR10</accession>
<comment type="caution">
    <text evidence="3">The sequence shown here is derived from an EMBL/GenBank/DDBJ whole genome shotgun (WGS) entry which is preliminary data.</text>
</comment>
<gene>
    <name evidence="3" type="ORF">E6O75_ATG10745</name>
</gene>
<proteinExistence type="predicted"/>
<dbReference type="Proteomes" id="UP000298493">
    <property type="component" value="Unassembled WGS sequence"/>
</dbReference>
<dbReference type="EMBL" id="SNSC02000015">
    <property type="protein sequence ID" value="TID18100.1"/>
    <property type="molecule type" value="Genomic_DNA"/>
</dbReference>
<dbReference type="STRING" id="86259.A0A4Z1NR10"/>
<feature type="compositionally biased region" description="Polar residues" evidence="1">
    <location>
        <begin position="16"/>
        <end position="29"/>
    </location>
</feature>
<feature type="transmembrane region" description="Helical" evidence="2">
    <location>
        <begin position="160"/>
        <end position="185"/>
    </location>
</feature>